<evidence type="ECO:0000256" key="4">
    <source>
        <dbReference type="ARBA" id="ARBA00022692"/>
    </source>
</evidence>
<evidence type="ECO:0000259" key="13">
    <source>
        <dbReference type="PROSITE" id="PS50090"/>
    </source>
</evidence>
<dbReference type="EMBL" id="JANBQB010000157">
    <property type="protein sequence ID" value="KAJ1980686.1"/>
    <property type="molecule type" value="Genomic_DNA"/>
</dbReference>
<evidence type="ECO:0000256" key="11">
    <source>
        <dbReference type="SAM" id="MobiDB-lite"/>
    </source>
</evidence>
<feature type="transmembrane region" description="Helical" evidence="12">
    <location>
        <begin position="12"/>
        <end position="30"/>
    </location>
</feature>
<evidence type="ECO:0000313" key="15">
    <source>
        <dbReference type="Proteomes" id="UP001151582"/>
    </source>
</evidence>
<protein>
    <recommendedName>
        <fullName evidence="13">Myb-like domain-containing protein</fullName>
    </recommendedName>
</protein>
<feature type="transmembrane region" description="Helical" evidence="12">
    <location>
        <begin position="50"/>
        <end position="72"/>
    </location>
</feature>
<feature type="transmembrane region" description="Helical" evidence="12">
    <location>
        <begin position="93"/>
        <end position="117"/>
    </location>
</feature>
<dbReference type="Pfam" id="PF00137">
    <property type="entry name" value="ATP-synt_C"/>
    <property type="match status" value="2"/>
</dbReference>
<dbReference type="SUPFAM" id="SSF81333">
    <property type="entry name" value="F1F0 ATP synthase subunit C"/>
    <property type="match status" value="2"/>
</dbReference>
<keyword evidence="8 12" id="KW-0472">Membrane</keyword>
<evidence type="ECO:0000256" key="5">
    <source>
        <dbReference type="ARBA" id="ARBA00022781"/>
    </source>
</evidence>
<reference evidence="14" key="1">
    <citation type="submission" date="2022-07" db="EMBL/GenBank/DDBJ databases">
        <title>Phylogenomic reconstructions and comparative analyses of Kickxellomycotina fungi.</title>
        <authorList>
            <person name="Reynolds N.K."/>
            <person name="Stajich J.E."/>
            <person name="Barry K."/>
            <person name="Grigoriev I.V."/>
            <person name="Crous P."/>
            <person name="Smith M.E."/>
        </authorList>
    </citation>
    <scope>NUCLEOTIDE SEQUENCE</scope>
    <source>
        <strain evidence="14">RSA 567</strain>
    </source>
</reference>
<dbReference type="GO" id="GO:0033179">
    <property type="term" value="C:proton-transporting V-type ATPase, V0 domain"/>
    <property type="evidence" value="ECO:0007669"/>
    <property type="project" value="InterPro"/>
</dbReference>
<dbReference type="PROSITE" id="PS50090">
    <property type="entry name" value="MYB_LIKE"/>
    <property type="match status" value="1"/>
</dbReference>
<dbReference type="InterPro" id="IPR035921">
    <property type="entry name" value="F/V-ATP_Csub_sf"/>
</dbReference>
<dbReference type="GO" id="GO:0005774">
    <property type="term" value="C:vacuolar membrane"/>
    <property type="evidence" value="ECO:0007669"/>
    <property type="project" value="UniProtKB-ARBA"/>
</dbReference>
<evidence type="ECO:0000256" key="12">
    <source>
        <dbReference type="SAM" id="Phobius"/>
    </source>
</evidence>
<feature type="region of interest" description="Disordered" evidence="11">
    <location>
        <begin position="285"/>
        <end position="306"/>
    </location>
</feature>
<comment type="caution">
    <text evidence="14">The sequence shown here is derived from an EMBL/GenBank/DDBJ whole genome shotgun (WGS) entry which is preliminary data.</text>
</comment>
<organism evidence="14 15">
    <name type="scientific">Dimargaris verticillata</name>
    <dbReference type="NCBI Taxonomy" id="2761393"/>
    <lineage>
        <taxon>Eukaryota</taxon>
        <taxon>Fungi</taxon>
        <taxon>Fungi incertae sedis</taxon>
        <taxon>Zoopagomycota</taxon>
        <taxon>Kickxellomycotina</taxon>
        <taxon>Dimargaritomycetes</taxon>
        <taxon>Dimargaritales</taxon>
        <taxon>Dimargaritaceae</taxon>
        <taxon>Dimargaris</taxon>
    </lineage>
</organism>
<dbReference type="InterPro" id="IPR001005">
    <property type="entry name" value="SANT/Myb"/>
</dbReference>
<dbReference type="PANTHER" id="PTHR10263">
    <property type="entry name" value="V-TYPE PROTON ATPASE PROTEOLIPID SUBUNIT"/>
    <property type="match status" value="1"/>
</dbReference>
<dbReference type="CDD" id="cd18178">
    <property type="entry name" value="ATP-synt_Vo_c_ATP6F_rpt2"/>
    <property type="match status" value="1"/>
</dbReference>
<comment type="function">
    <text evidence="9">Proton-conducting pore forming subunit of the V0 complex of vacuolar(H+)-ATPase (V-ATPase), a multisubunit enzyme composed of a peripheral complex (V1) that hydrolyzes ATP and a membrane integral complex (V0) that translocates protons. V-ATPase is responsible for acidifying and maintaining the pH of intracellular compartments.</text>
</comment>
<keyword evidence="5" id="KW-0375">Hydrogen ion transport</keyword>
<dbReference type="Gene3D" id="1.20.120.610">
    <property type="entry name" value="lithium bound rotor ring of v- atpase"/>
    <property type="match status" value="1"/>
</dbReference>
<evidence type="ECO:0000256" key="7">
    <source>
        <dbReference type="ARBA" id="ARBA00023065"/>
    </source>
</evidence>
<gene>
    <name evidence="14" type="ORF">H4R34_002364</name>
</gene>
<evidence type="ECO:0000256" key="2">
    <source>
        <dbReference type="ARBA" id="ARBA00007296"/>
    </source>
</evidence>
<evidence type="ECO:0000256" key="10">
    <source>
        <dbReference type="ARBA" id="ARBA00046480"/>
    </source>
</evidence>
<dbReference type="AlphaFoldDB" id="A0A9W8ECZ1"/>
<dbReference type="InterPro" id="IPR009057">
    <property type="entry name" value="Homeodomain-like_sf"/>
</dbReference>
<keyword evidence="3" id="KW-0813">Transport</keyword>
<dbReference type="CDD" id="cd00167">
    <property type="entry name" value="SANT"/>
    <property type="match status" value="1"/>
</dbReference>
<dbReference type="SUPFAM" id="SSF46689">
    <property type="entry name" value="Homeodomain-like"/>
    <property type="match status" value="1"/>
</dbReference>
<keyword evidence="4 12" id="KW-0812">Transmembrane</keyword>
<sequence length="837" mass="93119">MGGYTSYYASYYAGGVGTFLVVWATLYLLFTGRGERFDVGQFLLDTSPYYWALLGIGLCVSLSVVGASWGIFVTGASILGGAVKAPRIQTKNLISIIFCEVVAIYGVIMAIVFSAKLEPIAAGDSGFAPGHYYTGYAIFWGGLIVGLCNLLCGVCVGVTGSNAALADAQNPTLFVKILVVEIFGSVLGLFGLITGLLMPGFNIEIMAAAQSLTASDDAFAKAGTFYPPSIVKLCPMQRHWSQPTYEPKTEHTHVTIRHVQSTVHYAAGQLRDTLWAMAQTARAKDPDSLHAETSQSTDMNTQPTADFAKESKEIETVRKERVFESAVTESELDIIQKRVALQQRQFAEFERREFARKARKIRSMFDYLSDEEIKFALDKFRQDEEEVIVQFSCPGYLYSVRKELARVNIQTPQNQATMTEEQRVAYEQLLRKRTSTLRKSTTDDAKKKYRNYKRLALDDALKQLQQNKLDLSKAMEGWSAARIKAYQAIDTKPNTYYYRFNAPGEEQRTGGWTEEEKRLFHKRLAEVGANGQWGIFSMVIPGRVGYQCSNYYRYLIETQQIHDPNYVLDERGKAHYLFNTKQVNSDGTVIKTFRTHKKRHTYAVDAPGTVDDSPGAHDASSIAAPVTKPQPKRPSRARVTVGPPASTTKSKRKRRKYGSYDSSDDESNALGYQDDSSDEDYAGPTRAGWNTTKRTRVRPQPTDALVYRGSSVTSGSSDVERAAGNGDTSNGFDLSTLVANGLPDSDLQAVMDEDEDMFHDPENPLPGFTDPITLEPVVKPAISPYGHVMGYESWVRCVTSEATRNICPLTKKPLSKRDLVVLTHDNIAEYKDKIVNL</sequence>
<keyword evidence="7" id="KW-0406">Ion transport</keyword>
<evidence type="ECO:0000256" key="9">
    <source>
        <dbReference type="ARBA" id="ARBA00045519"/>
    </source>
</evidence>
<dbReference type="OrthoDB" id="6781668at2759"/>
<dbReference type="Gene3D" id="1.10.10.60">
    <property type="entry name" value="Homeodomain-like"/>
    <property type="match status" value="1"/>
</dbReference>
<dbReference type="InterPro" id="IPR013083">
    <property type="entry name" value="Znf_RING/FYVE/PHD"/>
</dbReference>
<dbReference type="InterPro" id="IPR000245">
    <property type="entry name" value="ATPase_proteolipid_csu"/>
</dbReference>
<evidence type="ECO:0000256" key="8">
    <source>
        <dbReference type="ARBA" id="ARBA00023136"/>
    </source>
</evidence>
<dbReference type="FunFam" id="1.20.120.610:FF:000002">
    <property type="entry name" value="V-type proton ATPase proteolipid subunit"/>
    <property type="match status" value="1"/>
</dbReference>
<dbReference type="Proteomes" id="UP001151582">
    <property type="component" value="Unassembled WGS sequence"/>
</dbReference>
<evidence type="ECO:0000256" key="1">
    <source>
        <dbReference type="ARBA" id="ARBA00004141"/>
    </source>
</evidence>
<dbReference type="InterPro" id="IPR002379">
    <property type="entry name" value="ATPase_proteolipid_c-like_dom"/>
</dbReference>
<name>A0A9W8ECZ1_9FUNG</name>
<comment type="similarity">
    <text evidence="2">Belongs to the V-ATPase proteolipid subunit family.</text>
</comment>
<dbReference type="Gene3D" id="3.30.40.10">
    <property type="entry name" value="Zinc/RING finger domain, C3HC4 (zinc finger)"/>
    <property type="match status" value="1"/>
</dbReference>
<dbReference type="CDD" id="cd18177">
    <property type="entry name" value="ATP-synt_Vo_c_ATP6F_rpt1"/>
    <property type="match status" value="1"/>
</dbReference>
<evidence type="ECO:0000256" key="3">
    <source>
        <dbReference type="ARBA" id="ARBA00022448"/>
    </source>
</evidence>
<feature type="domain" description="Myb-like" evidence="13">
    <location>
        <begin position="504"/>
        <end position="556"/>
    </location>
</feature>
<dbReference type="GO" id="GO:0046961">
    <property type="term" value="F:proton-transporting ATPase activity, rotational mechanism"/>
    <property type="evidence" value="ECO:0007669"/>
    <property type="project" value="InterPro"/>
</dbReference>
<dbReference type="SUPFAM" id="SSF57850">
    <property type="entry name" value="RING/U-box"/>
    <property type="match status" value="1"/>
</dbReference>
<keyword evidence="15" id="KW-1185">Reference proteome</keyword>
<keyword evidence="6 12" id="KW-1133">Transmembrane helix</keyword>
<proteinExistence type="inferred from homology"/>
<dbReference type="PRINTS" id="PR00122">
    <property type="entry name" value="VACATPASE"/>
</dbReference>
<comment type="subcellular location">
    <subcellularLocation>
        <location evidence="1">Membrane</location>
        <topology evidence="1">Multi-pass membrane protein</topology>
    </subcellularLocation>
</comment>
<feature type="region of interest" description="Disordered" evidence="11">
    <location>
        <begin position="604"/>
        <end position="728"/>
    </location>
</feature>
<evidence type="ECO:0000256" key="6">
    <source>
        <dbReference type="ARBA" id="ARBA00022989"/>
    </source>
</evidence>
<accession>A0A9W8ECZ1</accession>
<feature type="transmembrane region" description="Helical" evidence="12">
    <location>
        <begin position="173"/>
        <end position="198"/>
    </location>
</feature>
<comment type="subunit">
    <text evidence="10">V-ATPase is a heteromultimeric enzyme composed of a peripheral catalytic V1 complex (components A to H) attached to an integral membrane V0 proton pore complex (components: a, c, c', c'', d, e, f and VOA1). The decameric c-ring forms the proton-conducting pore, and is composed of eight proteolipid subunits c, one subunit c' and one subunit c''.</text>
</comment>
<feature type="transmembrane region" description="Helical" evidence="12">
    <location>
        <begin position="137"/>
        <end position="161"/>
    </location>
</feature>
<evidence type="ECO:0000313" key="14">
    <source>
        <dbReference type="EMBL" id="KAJ1980686.1"/>
    </source>
</evidence>
<feature type="compositionally biased region" description="Polar residues" evidence="11">
    <location>
        <begin position="291"/>
        <end position="304"/>
    </location>
</feature>